<evidence type="ECO:0000256" key="3">
    <source>
        <dbReference type="ARBA" id="ARBA00008661"/>
    </source>
</evidence>
<keyword evidence="11 17" id="KW-0333">Golgi apparatus</keyword>
<evidence type="ECO:0000256" key="20">
    <source>
        <dbReference type="PIRSR" id="PIRSR038073-3"/>
    </source>
</evidence>
<name>A0A1L8E260_9DIPT</name>
<feature type="binding site" evidence="20">
    <location>
        <position position="304"/>
    </location>
    <ligand>
        <name>Mn(2+)</name>
        <dbReference type="ChEBI" id="CHEBI:29035"/>
    </ligand>
</feature>
<evidence type="ECO:0000256" key="15">
    <source>
        <dbReference type="ARBA" id="ARBA00047713"/>
    </source>
</evidence>
<comment type="cofactor">
    <cofactor evidence="1 17 20">
        <name>Mn(2+)</name>
        <dbReference type="ChEBI" id="CHEBI:29035"/>
    </cofactor>
</comment>
<evidence type="ECO:0000259" key="22">
    <source>
        <dbReference type="Pfam" id="PF02434"/>
    </source>
</evidence>
<feature type="domain" description="Fringe-like glycosyltransferase" evidence="22">
    <location>
        <begin position="98"/>
        <end position="347"/>
    </location>
</feature>
<evidence type="ECO:0000256" key="16">
    <source>
        <dbReference type="ARBA" id="ARBA00049245"/>
    </source>
</evidence>
<evidence type="ECO:0000256" key="10">
    <source>
        <dbReference type="ARBA" id="ARBA00022989"/>
    </source>
</evidence>
<feature type="transmembrane region" description="Helical" evidence="21">
    <location>
        <begin position="21"/>
        <end position="39"/>
    </location>
</feature>
<dbReference type="GO" id="GO:0033829">
    <property type="term" value="F:O-fucosylpeptide 3-beta-N-acetylglucosaminyltransferase activity"/>
    <property type="evidence" value="ECO:0007669"/>
    <property type="project" value="UniProtKB-UniRule"/>
</dbReference>
<keyword evidence="10 21" id="KW-1133">Transmembrane helix</keyword>
<evidence type="ECO:0000256" key="5">
    <source>
        <dbReference type="ARBA" id="ARBA00022676"/>
    </source>
</evidence>
<evidence type="ECO:0000256" key="21">
    <source>
        <dbReference type="SAM" id="Phobius"/>
    </source>
</evidence>
<evidence type="ECO:0000256" key="13">
    <source>
        <dbReference type="ARBA" id="ARBA00023157"/>
    </source>
</evidence>
<organism evidence="23">
    <name type="scientific">Nyssomyia neivai</name>
    <dbReference type="NCBI Taxonomy" id="330878"/>
    <lineage>
        <taxon>Eukaryota</taxon>
        <taxon>Metazoa</taxon>
        <taxon>Ecdysozoa</taxon>
        <taxon>Arthropoda</taxon>
        <taxon>Hexapoda</taxon>
        <taxon>Insecta</taxon>
        <taxon>Pterygota</taxon>
        <taxon>Neoptera</taxon>
        <taxon>Endopterygota</taxon>
        <taxon>Diptera</taxon>
        <taxon>Nematocera</taxon>
        <taxon>Psychodoidea</taxon>
        <taxon>Psychodidae</taxon>
        <taxon>Nyssomyia</taxon>
    </lineage>
</organism>
<keyword evidence="9" id="KW-0735">Signal-anchor</keyword>
<comment type="catalytic activity">
    <reaction evidence="16 17">
        <text>3-O-(alpha-L-fucosyl)-L-threonyl-[EGF-like domain protein] + UDP-N-acetyl-alpha-D-glucosamine = 3-O-(N-acetyl-beta-D-glucosaminyl-(1-&gt;3)-alpha-L-fucosyl)-L-threonyl-[EGF-like domain protein] + UDP + H(+)</text>
        <dbReference type="Rhea" id="RHEA:70531"/>
        <dbReference type="Rhea" id="RHEA-COMP:17922"/>
        <dbReference type="Rhea" id="RHEA-COMP:17923"/>
        <dbReference type="ChEBI" id="CHEBI:15378"/>
        <dbReference type="ChEBI" id="CHEBI:57705"/>
        <dbReference type="ChEBI" id="CHEBI:58223"/>
        <dbReference type="ChEBI" id="CHEBI:189631"/>
        <dbReference type="ChEBI" id="CHEBI:189634"/>
        <dbReference type="EC" id="2.4.1.222"/>
    </reaction>
</comment>
<dbReference type="AlphaFoldDB" id="A0A1L8E260"/>
<evidence type="ECO:0000256" key="11">
    <source>
        <dbReference type="ARBA" id="ARBA00023034"/>
    </source>
</evidence>
<keyword evidence="6 17" id="KW-0808">Transferase</keyword>
<dbReference type="GO" id="GO:0007389">
    <property type="term" value="P:pattern specification process"/>
    <property type="evidence" value="ECO:0007669"/>
    <property type="project" value="InterPro"/>
</dbReference>
<evidence type="ECO:0000256" key="6">
    <source>
        <dbReference type="ARBA" id="ARBA00022679"/>
    </source>
</evidence>
<evidence type="ECO:0000256" key="7">
    <source>
        <dbReference type="ARBA" id="ARBA00022692"/>
    </source>
</evidence>
<reference evidence="23" key="1">
    <citation type="submission" date="2016-12" db="EMBL/GenBank/DDBJ databases">
        <title>An insight into the sialome and mialome of the sand fly, Nyssomyia neivai.</title>
        <authorList>
            <person name="Sebastian V."/>
            <person name="Goulart T.M."/>
            <person name="Oliveira W."/>
            <person name="Calvo E."/>
            <person name="Oliveira L.F."/>
            <person name="Pinto M.C."/>
            <person name="Rosselino A.M."/>
            <person name="Ribeiro J.M."/>
        </authorList>
    </citation>
    <scope>NUCLEOTIDE SEQUENCE</scope>
</reference>
<dbReference type="GO" id="GO:0000139">
    <property type="term" value="C:Golgi membrane"/>
    <property type="evidence" value="ECO:0007669"/>
    <property type="project" value="UniProtKB-SubCell"/>
</dbReference>
<dbReference type="InterPro" id="IPR003378">
    <property type="entry name" value="Fringe-like_glycosylTrfase"/>
</dbReference>
<dbReference type="Pfam" id="PF02434">
    <property type="entry name" value="Fringe"/>
    <property type="match status" value="1"/>
</dbReference>
<sequence length="364" mass="41972">MVYSLWKMPINLPIPQRYKRILQAMTIVIAIIYMTLVLYQSVSGVNEYQNLPLVNTPSQNASSIPRAEEKTLYTTKMTQGGYLDPSQGTVTGTPKPPTTELDDIFISVKTTKGNHDTRLALIIKTWFQLAKYQTWFFTDTNDKYYQELTNGHMINTNCSMGHFRKALCCKMSVELDVFLNSGRKWFCHFDDDNYVNVPRLVRLLDEYSASKDWYLGKPSISSPLEIIMDNKSARDKKITFWFATGGAGFCISRALALKMLPIAGGGKFVEIGDKIRFPDDVTMGFIVEHLLRIPLTVVDQFHSHLEPMEFLRPEMFHDQVSFSYARMKNEWNVVKIDGFDTKTDPKRFYSLHCNLFPYFSFCPR</sequence>
<keyword evidence="7 21" id="KW-0812">Transmembrane</keyword>
<keyword evidence="12 17" id="KW-0472">Membrane</keyword>
<dbReference type="GO" id="GO:0046872">
    <property type="term" value="F:metal ion binding"/>
    <property type="evidence" value="ECO:0007669"/>
    <property type="project" value="UniProtKB-UniRule"/>
</dbReference>
<feature type="binding site" evidence="19">
    <location>
        <position position="118"/>
    </location>
    <ligand>
        <name>substrate</name>
    </ligand>
</feature>
<evidence type="ECO:0000256" key="9">
    <source>
        <dbReference type="ARBA" id="ARBA00022968"/>
    </source>
</evidence>
<feature type="binding site" evidence="19">
    <location>
        <position position="191"/>
    </location>
    <ligand>
        <name>substrate</name>
    </ligand>
</feature>
<evidence type="ECO:0000256" key="1">
    <source>
        <dbReference type="ARBA" id="ARBA00001936"/>
    </source>
</evidence>
<evidence type="ECO:0000256" key="18">
    <source>
        <dbReference type="PIRSR" id="PIRSR038073-1"/>
    </source>
</evidence>
<feature type="binding site" evidence="20">
    <location>
        <position position="192"/>
    </location>
    <ligand>
        <name>Mn(2+)</name>
        <dbReference type="ChEBI" id="CHEBI:29035"/>
    </ligand>
</feature>
<keyword evidence="5 17" id="KW-0328">Glycosyltransferase</keyword>
<comment type="subcellular location">
    <subcellularLocation>
        <location evidence="2">Golgi apparatus membrane</location>
        <topology evidence="2">Single-pass type II membrane protein</topology>
    </subcellularLocation>
</comment>
<dbReference type="InterPro" id="IPR017374">
    <property type="entry name" value="Fringe"/>
</dbReference>
<evidence type="ECO:0000313" key="23">
    <source>
        <dbReference type="EMBL" id="JAV12764.1"/>
    </source>
</evidence>
<comment type="catalytic activity">
    <reaction evidence="15 17">
        <text>3-O-(alpha-L-fucosyl)-L-seryl-[EGF-like domain protein] + UDP-N-acetyl-alpha-D-glucosamine = 3-O-(N-acetyl-beta-D-glucosaminyl-(1-&gt;3)-alpha-L-fucosyl)-L-seryl-[EGF-like domain protein] + UDP + H(+)</text>
        <dbReference type="Rhea" id="RHEA:70511"/>
        <dbReference type="Rhea" id="RHEA-COMP:17919"/>
        <dbReference type="Rhea" id="RHEA-COMP:17920"/>
        <dbReference type="ChEBI" id="CHEBI:15378"/>
        <dbReference type="ChEBI" id="CHEBI:57705"/>
        <dbReference type="ChEBI" id="CHEBI:58223"/>
        <dbReference type="ChEBI" id="CHEBI:189632"/>
        <dbReference type="ChEBI" id="CHEBI:189633"/>
        <dbReference type="EC" id="2.4.1.222"/>
    </reaction>
</comment>
<protein>
    <recommendedName>
        <fullName evidence="17">Beta-1,3-N-acetylglucosaminyltransferase</fullName>
        <ecNumber evidence="17">2.4.1.222</ecNumber>
    </recommendedName>
    <alternativeName>
        <fullName evidence="17">O-fucosylpeptide 3-beta-N-acetylglucosaminyltransferase</fullName>
    </alternativeName>
</protein>
<dbReference type="Gene3D" id="3.90.550.50">
    <property type="match status" value="1"/>
</dbReference>
<evidence type="ECO:0000256" key="4">
    <source>
        <dbReference type="ARBA" id="ARBA00022473"/>
    </source>
</evidence>
<evidence type="ECO:0000256" key="17">
    <source>
        <dbReference type="PIRNR" id="PIRNR038073"/>
    </source>
</evidence>
<keyword evidence="13" id="KW-1015">Disulfide bond</keyword>
<evidence type="ECO:0000256" key="2">
    <source>
        <dbReference type="ARBA" id="ARBA00004323"/>
    </source>
</evidence>
<evidence type="ECO:0000256" key="12">
    <source>
        <dbReference type="ARBA" id="ARBA00023136"/>
    </source>
</evidence>
<dbReference type="PANTHER" id="PTHR10811">
    <property type="entry name" value="FRINGE-RELATED"/>
    <property type="match status" value="1"/>
</dbReference>
<comment type="similarity">
    <text evidence="3 17">Belongs to the glycosyltransferase 31 family.</text>
</comment>
<dbReference type="EMBL" id="GFDF01001320">
    <property type="protein sequence ID" value="JAV12764.1"/>
    <property type="molecule type" value="Transcribed_RNA"/>
</dbReference>
<keyword evidence="8 17" id="KW-0479">Metal-binding</keyword>
<evidence type="ECO:0000256" key="19">
    <source>
        <dbReference type="PIRSR" id="PIRSR038073-2"/>
    </source>
</evidence>
<dbReference type="PIRSF" id="PIRSF038073">
    <property type="entry name" value="B-acetylgalactosaminyltfrase"/>
    <property type="match status" value="1"/>
</dbReference>
<dbReference type="FunFam" id="3.90.550.50:FF:000035">
    <property type="entry name" value="Fringe glycosyltransferase"/>
    <property type="match status" value="1"/>
</dbReference>
<keyword evidence="4" id="KW-0217">Developmental protein</keyword>
<proteinExistence type="inferred from homology"/>
<accession>A0A1L8E260</accession>
<evidence type="ECO:0000256" key="14">
    <source>
        <dbReference type="ARBA" id="ARBA00023211"/>
    </source>
</evidence>
<keyword evidence="14 17" id="KW-0464">Manganese</keyword>
<dbReference type="EC" id="2.4.1.222" evidence="17"/>
<feature type="active site" evidence="18">
    <location>
        <position position="280"/>
    </location>
</feature>
<evidence type="ECO:0000256" key="8">
    <source>
        <dbReference type="ARBA" id="ARBA00022723"/>
    </source>
</evidence>